<accession>A0A5E7PMQ5</accession>
<evidence type="ECO:0000313" key="1">
    <source>
        <dbReference type="EMBL" id="VVN10535.1"/>
    </source>
</evidence>
<dbReference type="EMBL" id="CABVHB010000032">
    <property type="protein sequence ID" value="VVN10535.1"/>
    <property type="molecule type" value="Genomic_DNA"/>
</dbReference>
<dbReference type="Proteomes" id="UP000344274">
    <property type="component" value="Unassembled WGS sequence"/>
</dbReference>
<reference evidence="1 2" key="1">
    <citation type="submission" date="2019-09" db="EMBL/GenBank/DDBJ databases">
        <authorList>
            <person name="Chandra G."/>
            <person name="Truman W A."/>
        </authorList>
    </citation>
    <scope>NUCLEOTIDE SEQUENCE [LARGE SCALE GENOMIC DNA]</scope>
    <source>
        <strain evidence="1">PS673</strain>
    </source>
</reference>
<proteinExistence type="predicted"/>
<gene>
    <name evidence="1" type="ORF">PS673_03773</name>
</gene>
<organism evidence="1 2">
    <name type="scientific">Pseudomonas fluorescens</name>
    <dbReference type="NCBI Taxonomy" id="294"/>
    <lineage>
        <taxon>Bacteria</taxon>
        <taxon>Pseudomonadati</taxon>
        <taxon>Pseudomonadota</taxon>
        <taxon>Gammaproteobacteria</taxon>
        <taxon>Pseudomonadales</taxon>
        <taxon>Pseudomonadaceae</taxon>
        <taxon>Pseudomonas</taxon>
    </lineage>
</organism>
<dbReference type="AlphaFoldDB" id="A0A5E7PMQ5"/>
<name>A0A5E7PMQ5_PSEFL</name>
<evidence type="ECO:0000313" key="2">
    <source>
        <dbReference type="Proteomes" id="UP000344274"/>
    </source>
</evidence>
<sequence>MMLAQLSQHHFTALFRDHRCGDIGGNVILAKHSGSKVILD</sequence>
<protein>
    <submittedName>
        <fullName evidence="1">Uncharacterized protein</fullName>
    </submittedName>
</protein>